<dbReference type="AlphaFoldDB" id="A0A0E9W792"/>
<dbReference type="EMBL" id="GBXM01023244">
    <property type="protein sequence ID" value="JAH85333.1"/>
    <property type="molecule type" value="Transcribed_RNA"/>
</dbReference>
<reference evidence="1" key="2">
    <citation type="journal article" date="2015" name="Fish Shellfish Immunol.">
        <title>Early steps in the European eel (Anguilla anguilla)-Vibrio vulnificus interaction in the gills: Role of the RtxA13 toxin.</title>
        <authorList>
            <person name="Callol A."/>
            <person name="Pajuelo D."/>
            <person name="Ebbesson L."/>
            <person name="Teles M."/>
            <person name="MacKenzie S."/>
            <person name="Amaro C."/>
        </authorList>
    </citation>
    <scope>NUCLEOTIDE SEQUENCE</scope>
</reference>
<proteinExistence type="predicted"/>
<accession>A0A0E9W792</accession>
<name>A0A0E9W792_ANGAN</name>
<sequence>MRQLPLRATWGALLSKNKRIQFEHTVPEDCCCFLTYL</sequence>
<organism evidence="1">
    <name type="scientific">Anguilla anguilla</name>
    <name type="common">European freshwater eel</name>
    <name type="synonym">Muraena anguilla</name>
    <dbReference type="NCBI Taxonomy" id="7936"/>
    <lineage>
        <taxon>Eukaryota</taxon>
        <taxon>Metazoa</taxon>
        <taxon>Chordata</taxon>
        <taxon>Craniata</taxon>
        <taxon>Vertebrata</taxon>
        <taxon>Euteleostomi</taxon>
        <taxon>Actinopterygii</taxon>
        <taxon>Neopterygii</taxon>
        <taxon>Teleostei</taxon>
        <taxon>Anguilliformes</taxon>
        <taxon>Anguillidae</taxon>
        <taxon>Anguilla</taxon>
    </lineage>
</organism>
<protein>
    <submittedName>
        <fullName evidence="1">Uncharacterized protein</fullName>
    </submittedName>
</protein>
<reference evidence="1" key="1">
    <citation type="submission" date="2014-11" db="EMBL/GenBank/DDBJ databases">
        <authorList>
            <person name="Amaro Gonzalez C."/>
        </authorList>
    </citation>
    <scope>NUCLEOTIDE SEQUENCE</scope>
</reference>
<evidence type="ECO:0000313" key="1">
    <source>
        <dbReference type="EMBL" id="JAH85333.1"/>
    </source>
</evidence>